<name>A0A2G9G1P5_9LAMI</name>
<protein>
    <submittedName>
        <fullName evidence="2">Uncharacterized protein</fullName>
    </submittedName>
</protein>
<reference evidence="3" key="1">
    <citation type="journal article" date="2018" name="Gigascience">
        <title>Genome assembly of the Pink Ipe (Handroanthus impetiginosus, Bignoniaceae), a highly valued, ecologically keystone Neotropical timber forest tree.</title>
        <authorList>
            <person name="Silva-Junior O.B."/>
            <person name="Grattapaglia D."/>
            <person name="Novaes E."/>
            <person name="Collevatti R.G."/>
        </authorList>
    </citation>
    <scope>NUCLEOTIDE SEQUENCE [LARGE SCALE GENOMIC DNA]</scope>
    <source>
        <strain evidence="3">cv. UFG-1</strain>
    </source>
</reference>
<dbReference type="EMBL" id="NKXS01007709">
    <property type="protein sequence ID" value="PIM99245.1"/>
    <property type="molecule type" value="Genomic_DNA"/>
</dbReference>
<keyword evidence="3" id="KW-1185">Reference proteome</keyword>
<comment type="caution">
    <text evidence="2">The sequence shown here is derived from an EMBL/GenBank/DDBJ whole genome shotgun (WGS) entry which is preliminary data.</text>
</comment>
<dbReference type="PANTHER" id="PTHR35770:SF1">
    <property type="entry name" value="U2 SMALL NUCLEAR RIBONUCLEOPROTEIN AUXILIARY FACTOR-LIKE PROTEIN"/>
    <property type="match status" value="1"/>
</dbReference>
<dbReference type="PANTHER" id="PTHR35770">
    <property type="entry name" value="U2 SMALL NUCLEAR RIBONUCLEOPROTEIN AUXILIARY FACTOR-LIKE PROTEIN"/>
    <property type="match status" value="1"/>
</dbReference>
<accession>A0A2G9G1P5</accession>
<dbReference type="Proteomes" id="UP000231279">
    <property type="component" value="Unassembled WGS sequence"/>
</dbReference>
<dbReference type="AlphaFoldDB" id="A0A2G9G1P5"/>
<proteinExistence type="predicted"/>
<sequence length="255" mass="27831">MSFGEMCPIFRRVVAEWSPPAPDATQPAPFLFHVSGNGDDRSALRVIATDFQSKTFQAIKSRQQLEDLRDDVGIGGPWPDFVDYVTTSLKSGDVKLIMAGSSESGGASCAKLIAQKSKGMPRISISLGKLVNWAAGEAMATLSLELYKEFKEVQSSLIKEQESKYQLTKVVAAEQEKNATLQKQLDMVLYSRKHKSQKISDGANSDSTSVMISQDSPDKHTANNPSSTKGPNRVVPAYRRSKVRGAVLDDTEDDA</sequence>
<dbReference type="OrthoDB" id="775087at2759"/>
<dbReference type="STRING" id="429701.A0A2G9G1P5"/>
<evidence type="ECO:0000256" key="1">
    <source>
        <dbReference type="SAM" id="MobiDB-lite"/>
    </source>
</evidence>
<organism evidence="2 3">
    <name type="scientific">Handroanthus impetiginosus</name>
    <dbReference type="NCBI Taxonomy" id="429701"/>
    <lineage>
        <taxon>Eukaryota</taxon>
        <taxon>Viridiplantae</taxon>
        <taxon>Streptophyta</taxon>
        <taxon>Embryophyta</taxon>
        <taxon>Tracheophyta</taxon>
        <taxon>Spermatophyta</taxon>
        <taxon>Magnoliopsida</taxon>
        <taxon>eudicotyledons</taxon>
        <taxon>Gunneridae</taxon>
        <taxon>Pentapetalae</taxon>
        <taxon>asterids</taxon>
        <taxon>lamiids</taxon>
        <taxon>Lamiales</taxon>
        <taxon>Bignoniaceae</taxon>
        <taxon>Crescentiina</taxon>
        <taxon>Tabebuia alliance</taxon>
        <taxon>Handroanthus</taxon>
    </lineage>
</organism>
<feature type="compositionally biased region" description="Polar residues" evidence="1">
    <location>
        <begin position="202"/>
        <end position="215"/>
    </location>
</feature>
<gene>
    <name evidence="2" type="ORF">CDL12_28262</name>
</gene>
<evidence type="ECO:0000313" key="2">
    <source>
        <dbReference type="EMBL" id="PIM99245.1"/>
    </source>
</evidence>
<evidence type="ECO:0000313" key="3">
    <source>
        <dbReference type="Proteomes" id="UP000231279"/>
    </source>
</evidence>
<feature type="region of interest" description="Disordered" evidence="1">
    <location>
        <begin position="196"/>
        <end position="255"/>
    </location>
</feature>